<reference evidence="7" key="1">
    <citation type="submission" date="2020-05" db="EMBL/GenBank/DDBJ databases">
        <authorList>
            <person name="Chiriac C."/>
            <person name="Salcher M."/>
            <person name="Ghai R."/>
            <person name="Kavagutti S V."/>
        </authorList>
    </citation>
    <scope>NUCLEOTIDE SEQUENCE</scope>
</reference>
<accession>A0A6J7LZT7</accession>
<dbReference type="GO" id="GO:0046306">
    <property type="term" value="P:alkanesulfonate catabolic process"/>
    <property type="evidence" value="ECO:0007669"/>
    <property type="project" value="TreeGrafter"/>
</dbReference>
<dbReference type="InterPro" id="IPR036661">
    <property type="entry name" value="Luciferase-like_sf"/>
</dbReference>
<dbReference type="PANTHER" id="PTHR42847:SF8">
    <property type="entry name" value="CONSERVED PROTEIN"/>
    <property type="match status" value="1"/>
</dbReference>
<gene>
    <name evidence="6" type="ORF">UFOPK3001_00438</name>
    <name evidence="7" type="ORF">UFOPK3954_00143</name>
</gene>
<dbReference type="GO" id="GO:0008726">
    <property type="term" value="F:alkanesulfonate monooxygenase activity"/>
    <property type="evidence" value="ECO:0007669"/>
    <property type="project" value="TreeGrafter"/>
</dbReference>
<dbReference type="EMBL" id="CAFAAJ010000019">
    <property type="protein sequence ID" value="CAB4793117.1"/>
    <property type="molecule type" value="Genomic_DNA"/>
</dbReference>
<dbReference type="SUPFAM" id="SSF51679">
    <property type="entry name" value="Bacterial luciferase-like"/>
    <property type="match status" value="1"/>
</dbReference>
<evidence type="ECO:0000259" key="5">
    <source>
        <dbReference type="Pfam" id="PF00296"/>
    </source>
</evidence>
<evidence type="ECO:0000256" key="1">
    <source>
        <dbReference type="ARBA" id="ARBA00022630"/>
    </source>
</evidence>
<dbReference type="Gene3D" id="3.20.20.30">
    <property type="entry name" value="Luciferase-like domain"/>
    <property type="match status" value="1"/>
</dbReference>
<evidence type="ECO:0000313" key="6">
    <source>
        <dbReference type="EMBL" id="CAB4793117.1"/>
    </source>
</evidence>
<dbReference type="PANTHER" id="PTHR42847">
    <property type="entry name" value="ALKANESULFONATE MONOOXYGENASE"/>
    <property type="match status" value="1"/>
</dbReference>
<evidence type="ECO:0000313" key="7">
    <source>
        <dbReference type="EMBL" id="CAB4974370.1"/>
    </source>
</evidence>
<dbReference type="AlphaFoldDB" id="A0A6J7LZT7"/>
<keyword evidence="3" id="KW-0560">Oxidoreductase</keyword>
<dbReference type="NCBIfam" id="TIGR03621">
    <property type="entry name" value="F420_MSMEG_2516"/>
    <property type="match status" value="1"/>
</dbReference>
<dbReference type="EMBL" id="CAFBON010000007">
    <property type="protein sequence ID" value="CAB4974370.1"/>
    <property type="molecule type" value="Genomic_DNA"/>
</dbReference>
<proteinExistence type="predicted"/>
<protein>
    <submittedName>
        <fullName evidence="7">Unannotated protein</fullName>
    </submittedName>
</protein>
<keyword evidence="1" id="KW-0285">Flavoprotein</keyword>
<sequence>MTTKKFRFGVFGAAAPTGKAWMDEARKAEALGYSSLHAADHYVDTASNGGQQLACIPAISMAAAVTNTIRIGARVFCIDYHHPVVLAKSAATLDLLSDGRLELGLGAGWVNSEYEAMGLKMDGAGVRIQRLADYVDFTKAFFAGATLNMSNSAASVHAFQGQPVPVQQPCPPIMIGGGGKKVLTLAGRVADIVSFNFNNSEGKVGANSVRTSSAALMDERVGWVREGAGSRFDDIELEVGGYFLAITDDALGTAEKFAAPFGLTAEEMLDHPNALIGSVDAICDRLVERRERYGISYVMVSMRSTEAFAPVVARLAGG</sequence>
<evidence type="ECO:0000256" key="4">
    <source>
        <dbReference type="ARBA" id="ARBA00023033"/>
    </source>
</evidence>
<dbReference type="InterPro" id="IPR011251">
    <property type="entry name" value="Luciferase-like_dom"/>
</dbReference>
<keyword evidence="4" id="KW-0503">Monooxygenase</keyword>
<evidence type="ECO:0000256" key="3">
    <source>
        <dbReference type="ARBA" id="ARBA00023002"/>
    </source>
</evidence>
<dbReference type="InterPro" id="IPR019923">
    <property type="entry name" value="Lucif-like_OxRdtase_MSMEG_2516"/>
</dbReference>
<keyword evidence="2" id="KW-0288">FMN</keyword>
<dbReference type="InterPro" id="IPR050172">
    <property type="entry name" value="SsuD_RutA_monooxygenase"/>
</dbReference>
<organism evidence="7">
    <name type="scientific">freshwater metagenome</name>
    <dbReference type="NCBI Taxonomy" id="449393"/>
    <lineage>
        <taxon>unclassified sequences</taxon>
        <taxon>metagenomes</taxon>
        <taxon>ecological metagenomes</taxon>
    </lineage>
</organism>
<name>A0A6J7LZT7_9ZZZZ</name>
<feature type="domain" description="Luciferase-like" evidence="5">
    <location>
        <begin position="17"/>
        <end position="197"/>
    </location>
</feature>
<dbReference type="Pfam" id="PF00296">
    <property type="entry name" value="Bac_luciferase"/>
    <property type="match status" value="1"/>
</dbReference>
<evidence type="ECO:0000256" key="2">
    <source>
        <dbReference type="ARBA" id="ARBA00022643"/>
    </source>
</evidence>